<keyword evidence="5" id="KW-0456">Lyase</keyword>
<name>A0A7J6LIM2_PERCH</name>
<protein>
    <recommendedName>
        <fullName evidence="3">fructose-bisphosphate aldolase</fullName>
        <ecNumber evidence="3">4.1.2.13</ecNumber>
    </recommendedName>
</protein>
<accession>A0A7J6LIM2</accession>
<dbReference type="Pfam" id="PF00274">
    <property type="entry name" value="Glycolytic"/>
    <property type="match status" value="1"/>
</dbReference>
<evidence type="ECO:0000256" key="3">
    <source>
        <dbReference type="ARBA" id="ARBA00013068"/>
    </source>
</evidence>
<evidence type="ECO:0000256" key="2">
    <source>
        <dbReference type="ARBA" id="ARBA00010387"/>
    </source>
</evidence>
<evidence type="ECO:0000256" key="5">
    <source>
        <dbReference type="ARBA" id="ARBA00023239"/>
    </source>
</evidence>
<evidence type="ECO:0000313" key="7">
    <source>
        <dbReference type="Proteomes" id="UP000591131"/>
    </source>
</evidence>
<sequence length="141" mass="15778">MSSLQCTATTLKSLFLRQRQPVASGFNELDAGRTESTEIRRWMYAYRLEIRARSEEMASVNLNAMNVLPKERRPWALTFSYGRALQASTIKTWAGKAENTKAAQAVLLARAKANSEAQLGKYQGSSDAAANESNYVKNYVY</sequence>
<dbReference type="EC" id="4.1.2.13" evidence="3"/>
<dbReference type="SUPFAM" id="SSF51569">
    <property type="entry name" value="Aldolase"/>
    <property type="match status" value="1"/>
</dbReference>
<reference evidence="6 7" key="1">
    <citation type="submission" date="2020-04" db="EMBL/GenBank/DDBJ databases">
        <title>Perkinsus chesapeaki whole genome sequence.</title>
        <authorList>
            <person name="Bogema D.R."/>
        </authorList>
    </citation>
    <scope>NUCLEOTIDE SEQUENCE [LARGE SCALE GENOMIC DNA]</scope>
    <source>
        <strain evidence="6">ATCC PRA-425</strain>
    </source>
</reference>
<proteinExistence type="inferred from homology"/>
<organism evidence="6 7">
    <name type="scientific">Perkinsus chesapeaki</name>
    <name type="common">Clam parasite</name>
    <name type="synonym">Perkinsus andrewsi</name>
    <dbReference type="NCBI Taxonomy" id="330153"/>
    <lineage>
        <taxon>Eukaryota</taxon>
        <taxon>Sar</taxon>
        <taxon>Alveolata</taxon>
        <taxon>Perkinsozoa</taxon>
        <taxon>Perkinsea</taxon>
        <taxon>Perkinsida</taxon>
        <taxon>Perkinsidae</taxon>
        <taxon>Perkinsus</taxon>
    </lineage>
</organism>
<dbReference type="InterPro" id="IPR013785">
    <property type="entry name" value="Aldolase_TIM"/>
</dbReference>
<dbReference type="EMBL" id="JAAPAO010000470">
    <property type="protein sequence ID" value="KAF4659003.1"/>
    <property type="molecule type" value="Genomic_DNA"/>
</dbReference>
<dbReference type="GO" id="GO:0006096">
    <property type="term" value="P:glycolytic process"/>
    <property type="evidence" value="ECO:0007669"/>
    <property type="project" value="UniProtKB-UniPathway"/>
</dbReference>
<evidence type="ECO:0000256" key="4">
    <source>
        <dbReference type="ARBA" id="ARBA00023152"/>
    </source>
</evidence>
<dbReference type="InterPro" id="IPR000741">
    <property type="entry name" value="FBA_I"/>
</dbReference>
<dbReference type="Proteomes" id="UP000591131">
    <property type="component" value="Unassembled WGS sequence"/>
</dbReference>
<evidence type="ECO:0000313" key="6">
    <source>
        <dbReference type="EMBL" id="KAF4659003.1"/>
    </source>
</evidence>
<comment type="pathway">
    <text evidence="1">Carbohydrate degradation; glycolysis; D-glyceraldehyde 3-phosphate and glycerone phosphate from D-glucose: step 4/4.</text>
</comment>
<dbReference type="GO" id="GO:0004332">
    <property type="term" value="F:fructose-bisphosphate aldolase activity"/>
    <property type="evidence" value="ECO:0007669"/>
    <property type="project" value="UniProtKB-EC"/>
</dbReference>
<dbReference type="Gene3D" id="3.20.20.70">
    <property type="entry name" value="Aldolase class I"/>
    <property type="match status" value="1"/>
</dbReference>
<comment type="caution">
    <text evidence="6">The sequence shown here is derived from an EMBL/GenBank/DDBJ whole genome shotgun (WGS) entry which is preliminary data.</text>
</comment>
<dbReference type="OrthoDB" id="437369at2759"/>
<dbReference type="PANTHER" id="PTHR11627">
    <property type="entry name" value="FRUCTOSE-BISPHOSPHATE ALDOLASE"/>
    <property type="match status" value="1"/>
</dbReference>
<gene>
    <name evidence="6" type="ORF">FOL47_007759</name>
</gene>
<keyword evidence="7" id="KW-1185">Reference proteome</keyword>
<keyword evidence="4" id="KW-0324">Glycolysis</keyword>
<evidence type="ECO:0000256" key="1">
    <source>
        <dbReference type="ARBA" id="ARBA00004714"/>
    </source>
</evidence>
<dbReference type="UniPathway" id="UPA00109">
    <property type="reaction ID" value="UER00183"/>
</dbReference>
<comment type="similarity">
    <text evidence="2">Belongs to the class I fructose-bisphosphate aldolase family.</text>
</comment>
<dbReference type="AlphaFoldDB" id="A0A7J6LIM2"/>